<evidence type="ECO:0000256" key="8">
    <source>
        <dbReference type="ARBA" id="ARBA00033440"/>
    </source>
</evidence>
<dbReference type="Gene3D" id="1.10.1200.10">
    <property type="entry name" value="ACP-like"/>
    <property type="match status" value="1"/>
</dbReference>
<dbReference type="Gene3D" id="3.30.559.10">
    <property type="entry name" value="Chloramphenicol acetyltransferase-like domain"/>
    <property type="match status" value="1"/>
</dbReference>
<evidence type="ECO:0000313" key="11">
    <source>
        <dbReference type="Proteomes" id="UP001597063"/>
    </source>
</evidence>
<dbReference type="InterPro" id="IPR044894">
    <property type="entry name" value="TubC_N_sf"/>
</dbReference>
<comment type="similarity">
    <text evidence="3">Belongs to the ATP-dependent AMP-binding enzyme family. MbtB subfamily.</text>
</comment>
<dbReference type="InterPro" id="IPR041464">
    <property type="entry name" value="TubC_N"/>
</dbReference>
<sequence length="1125" mass="122935">MEARDLLVELRERGIRLRLTERGLEVVAAAGALTPRLRDDLREHRDDLVELVRRAGPPQTPPVIVPDPGRRYEPFALTDIQHAYWVGRNPAVELGGVSAHSYMEVRGHGLDPDRLTESLRGVIDRHDMLRAVVLPDGRQRILAEVPPYDIAVDDLRGLDPEEQAVRLAATRAELDHQVRPADRWPLFEVRMSRLDDRTAHLHFSFDLLIVDALSVGMVVEEWRRRYLDPSWDPGRLPLSFRDCVIAEQELRTGDRYRDDEGYWLDRLDSLPPAPALPLAAHPAQVERTAFARRTARLPADRWAAIQQAGRARGLTPATVLMTAFTDVLRAWTAQPAMTLNLTLFNRPALHPRISEIVGDFTSVLLLAVDEPAADDAFTDRVRRLGRRFATDLGHAAYGGVRLLRERARRTGNRPGAAMPVVFTSLLGLDSYSGLRFFGDLVEGVSQTPQVCFDHQVAEDHGALVINWDTVEALYPAELLDDMFAAYQDLLRRLGAGGAAWDEPGPAVELPRWQALERLRVNDSAAVFPDSTLNELVEARAERQPDAIAVICREGVLRYDEVVAGARRLARRLLALDVPPGSLVGVVLDKGLDQVVAVLGVVMAGAAYLPIDPQWPAARRDDLLAQGRATVAVTDVGHRDGLDWPDGLSLVTLADAEMREVDPGPLPCGPEPGDLAYVIFTSGSTGRPKGVMIDHRGAVNTIHDINARFGVGPGDRVLALSALSFDLSVYDIFGTLAAGGAIVMPSPAGGRDPGLWTGLIRRHRVTIWNSVPALMRAWLDAAGPDGPDAGLRLALLSGDWIPVDLPDAVRARCPGIEVVSLGGATEASIWSVHFPIGDVAAEWTSIPYGRPLANQTLHVYDSALEPRPVWCPGEIYIGGTGVARGYWADPELTGQRFGTHPVTGARLYRTGDLGRYLPGGDIEFLGRQDSQIKINGYRVELGEISAALRSRPEVADAVVTFEPNPATDRRQLVAYVVLQPPGSPIDAGALREALTEAIPSYMVPRHYLAVDRVPLSANGKVDPARLPSPWTDSAAQERVPPRDAAERFLYDLWSDALGHGEFGVTDDFFELGGDSLHAVRILGRISAKLTAESAEDALQALFDRPTIEGWAGALRGLGTLQESEPA</sequence>
<dbReference type="InterPro" id="IPR057737">
    <property type="entry name" value="Condensation_MtbB-like"/>
</dbReference>
<evidence type="ECO:0000256" key="5">
    <source>
        <dbReference type="ARBA" id="ARBA00022450"/>
    </source>
</evidence>
<organism evidence="10 11">
    <name type="scientific">Actinomadura fibrosa</name>
    <dbReference type="NCBI Taxonomy" id="111802"/>
    <lineage>
        <taxon>Bacteria</taxon>
        <taxon>Bacillati</taxon>
        <taxon>Actinomycetota</taxon>
        <taxon>Actinomycetes</taxon>
        <taxon>Streptosporangiales</taxon>
        <taxon>Thermomonosporaceae</taxon>
        <taxon>Actinomadura</taxon>
    </lineage>
</organism>
<dbReference type="Gene3D" id="2.30.38.10">
    <property type="entry name" value="Luciferase, Domain 3"/>
    <property type="match status" value="1"/>
</dbReference>
<evidence type="ECO:0000256" key="7">
    <source>
        <dbReference type="ARBA" id="ARBA00022598"/>
    </source>
</evidence>
<evidence type="ECO:0000259" key="9">
    <source>
        <dbReference type="PROSITE" id="PS50075"/>
    </source>
</evidence>
<dbReference type="InterPro" id="IPR000873">
    <property type="entry name" value="AMP-dep_synth/lig_dom"/>
</dbReference>
<dbReference type="InterPro" id="IPR023213">
    <property type="entry name" value="CAT-like_dom_sf"/>
</dbReference>
<dbReference type="Pfam" id="PF00550">
    <property type="entry name" value="PP-binding"/>
    <property type="match status" value="1"/>
</dbReference>
<evidence type="ECO:0000256" key="4">
    <source>
        <dbReference type="ARBA" id="ARBA00016743"/>
    </source>
</evidence>
<dbReference type="Pfam" id="PF13193">
    <property type="entry name" value="AMP-binding_C"/>
    <property type="match status" value="1"/>
</dbReference>
<dbReference type="InterPro" id="IPR001242">
    <property type="entry name" value="Condensation_dom"/>
</dbReference>
<accession>A0ABW2Y0D1</accession>
<dbReference type="SUPFAM" id="SSF47336">
    <property type="entry name" value="ACP-like"/>
    <property type="match status" value="1"/>
</dbReference>
<dbReference type="RefSeq" id="WP_131759887.1">
    <property type="nucleotide sequence ID" value="NZ_CAACUY010000094.1"/>
</dbReference>
<dbReference type="CDD" id="cd12114">
    <property type="entry name" value="A_NRPS_TlmIV_like"/>
    <property type="match status" value="1"/>
</dbReference>
<dbReference type="InterPro" id="IPR009081">
    <property type="entry name" value="PP-bd_ACP"/>
</dbReference>
<comment type="pathway">
    <text evidence="2">Siderophore biosynthesis; mycobactin biosynthesis.</text>
</comment>
<dbReference type="InterPro" id="IPR036736">
    <property type="entry name" value="ACP-like_sf"/>
</dbReference>
<dbReference type="PANTHER" id="PTHR45527">
    <property type="entry name" value="NONRIBOSOMAL PEPTIDE SYNTHETASE"/>
    <property type="match status" value="1"/>
</dbReference>
<dbReference type="InterPro" id="IPR045851">
    <property type="entry name" value="AMP-bd_C_sf"/>
</dbReference>
<dbReference type="InterPro" id="IPR010071">
    <property type="entry name" value="AA_adenyl_dom"/>
</dbReference>
<dbReference type="Gene3D" id="3.30.300.30">
    <property type="match status" value="1"/>
</dbReference>
<name>A0ABW2Y0D1_9ACTN</name>
<evidence type="ECO:0000313" key="10">
    <source>
        <dbReference type="EMBL" id="MFD0691983.1"/>
    </source>
</evidence>
<dbReference type="PROSITE" id="PS00455">
    <property type="entry name" value="AMP_BINDING"/>
    <property type="match status" value="1"/>
</dbReference>
<proteinExistence type="inferred from homology"/>
<dbReference type="Pfam" id="PF00501">
    <property type="entry name" value="AMP-binding"/>
    <property type="match status" value="1"/>
</dbReference>
<dbReference type="PROSITE" id="PS00012">
    <property type="entry name" value="PHOSPHOPANTETHEINE"/>
    <property type="match status" value="1"/>
</dbReference>
<dbReference type="Gene3D" id="3.40.50.980">
    <property type="match status" value="2"/>
</dbReference>
<comment type="caution">
    <text evidence="10">The sequence shown here is derived from an EMBL/GenBank/DDBJ whole genome shotgun (WGS) entry which is preliminary data.</text>
</comment>
<keyword evidence="7" id="KW-0436">Ligase</keyword>
<dbReference type="PROSITE" id="PS50075">
    <property type="entry name" value="CARRIER"/>
    <property type="match status" value="1"/>
</dbReference>
<dbReference type="Gene3D" id="3.30.559.30">
    <property type="entry name" value="Nonribosomal peptide synthetase, condensation domain"/>
    <property type="match status" value="1"/>
</dbReference>
<dbReference type="InterPro" id="IPR020845">
    <property type="entry name" value="AMP-binding_CS"/>
</dbReference>
<dbReference type="Pfam" id="PF18563">
    <property type="entry name" value="TubC_N"/>
    <property type="match status" value="1"/>
</dbReference>
<dbReference type="Gene3D" id="1.10.10.1830">
    <property type="entry name" value="Non-ribosomal peptide synthase, adenylation domain"/>
    <property type="match status" value="1"/>
</dbReference>
<dbReference type="PANTHER" id="PTHR45527:SF10">
    <property type="entry name" value="PYOCHELIN SYNTHASE PCHF"/>
    <property type="match status" value="1"/>
</dbReference>
<keyword evidence="6" id="KW-0597">Phosphoprotein</keyword>
<evidence type="ECO:0000256" key="6">
    <source>
        <dbReference type="ARBA" id="ARBA00022553"/>
    </source>
</evidence>
<dbReference type="NCBIfam" id="TIGR01733">
    <property type="entry name" value="AA-adenyl-dom"/>
    <property type="match status" value="1"/>
</dbReference>
<comment type="cofactor">
    <cofactor evidence="1">
        <name>pantetheine 4'-phosphate</name>
        <dbReference type="ChEBI" id="CHEBI:47942"/>
    </cofactor>
</comment>
<reference evidence="11" key="1">
    <citation type="journal article" date="2019" name="Int. J. Syst. Evol. Microbiol.">
        <title>The Global Catalogue of Microorganisms (GCM) 10K type strain sequencing project: providing services to taxonomists for standard genome sequencing and annotation.</title>
        <authorList>
            <consortium name="The Broad Institute Genomics Platform"/>
            <consortium name="The Broad Institute Genome Sequencing Center for Infectious Disease"/>
            <person name="Wu L."/>
            <person name="Ma J."/>
        </authorList>
    </citation>
    <scope>NUCLEOTIDE SEQUENCE [LARGE SCALE GENOMIC DNA]</scope>
    <source>
        <strain evidence="11">JCM 9371</strain>
    </source>
</reference>
<dbReference type="InterPro" id="IPR025110">
    <property type="entry name" value="AMP-bd_C"/>
</dbReference>
<dbReference type="CDD" id="cd19535">
    <property type="entry name" value="Cyc_NRPS"/>
    <property type="match status" value="1"/>
</dbReference>
<dbReference type="Pfam" id="PF00668">
    <property type="entry name" value="Condensation"/>
    <property type="match status" value="1"/>
</dbReference>
<protein>
    <recommendedName>
        <fullName evidence="4">Phenyloxazoline synthase MbtB</fullName>
    </recommendedName>
    <alternativeName>
        <fullName evidence="8">Mycobactin synthetase protein B</fullName>
    </alternativeName>
</protein>
<dbReference type="EMBL" id="JBHTGP010000035">
    <property type="protein sequence ID" value="MFD0691983.1"/>
    <property type="molecule type" value="Genomic_DNA"/>
</dbReference>
<dbReference type="Proteomes" id="UP001597063">
    <property type="component" value="Unassembled WGS sequence"/>
</dbReference>
<feature type="domain" description="Carrier" evidence="9">
    <location>
        <begin position="1039"/>
        <end position="1117"/>
    </location>
</feature>
<keyword evidence="11" id="KW-1185">Reference proteome</keyword>
<evidence type="ECO:0000256" key="3">
    <source>
        <dbReference type="ARBA" id="ARBA00007380"/>
    </source>
</evidence>
<dbReference type="SUPFAM" id="SSF56801">
    <property type="entry name" value="Acetyl-CoA synthetase-like"/>
    <property type="match status" value="1"/>
</dbReference>
<dbReference type="InterPro" id="IPR006162">
    <property type="entry name" value="Ppantetheine_attach_site"/>
</dbReference>
<evidence type="ECO:0000256" key="2">
    <source>
        <dbReference type="ARBA" id="ARBA00005102"/>
    </source>
</evidence>
<keyword evidence="5" id="KW-0596">Phosphopantetheine</keyword>
<dbReference type="SUPFAM" id="SSF52777">
    <property type="entry name" value="CoA-dependent acyltransferases"/>
    <property type="match status" value="2"/>
</dbReference>
<evidence type="ECO:0000256" key="1">
    <source>
        <dbReference type="ARBA" id="ARBA00001957"/>
    </source>
</evidence>
<gene>
    <name evidence="10" type="ORF">ACFQZM_46375</name>
</gene>